<dbReference type="InterPro" id="IPR044946">
    <property type="entry name" value="Restrct_endonuc_typeI_TRD_sf"/>
</dbReference>
<dbReference type="PANTHER" id="PTHR43140">
    <property type="entry name" value="TYPE-1 RESTRICTION ENZYME ECOKI SPECIFICITY PROTEIN"/>
    <property type="match status" value="1"/>
</dbReference>
<evidence type="ECO:0000256" key="3">
    <source>
        <dbReference type="ARBA" id="ARBA00023125"/>
    </source>
</evidence>
<name>A0A087AYB5_9BIFI</name>
<feature type="domain" description="Type I restriction modification DNA specificity" evidence="5">
    <location>
        <begin position="90"/>
        <end position="201"/>
    </location>
</feature>
<evidence type="ECO:0000313" key="6">
    <source>
        <dbReference type="EMBL" id="KFI63765.1"/>
    </source>
</evidence>
<dbReference type="PANTHER" id="PTHR43140:SF1">
    <property type="entry name" value="TYPE I RESTRICTION ENZYME ECOKI SPECIFICITY SUBUNIT"/>
    <property type="match status" value="1"/>
</dbReference>
<keyword evidence="7" id="KW-1185">Reference proteome</keyword>
<organism evidence="6 7">
    <name type="scientific">Bifidobacterium cuniculi</name>
    <dbReference type="NCBI Taxonomy" id="1688"/>
    <lineage>
        <taxon>Bacteria</taxon>
        <taxon>Bacillati</taxon>
        <taxon>Actinomycetota</taxon>
        <taxon>Actinomycetes</taxon>
        <taxon>Bifidobacteriales</taxon>
        <taxon>Bifidobacteriaceae</taxon>
        <taxon>Bifidobacterium</taxon>
    </lineage>
</organism>
<dbReference type="EMBL" id="JGYV01000007">
    <property type="protein sequence ID" value="KFI63765.1"/>
    <property type="molecule type" value="Genomic_DNA"/>
</dbReference>
<proteinExistence type="inferred from homology"/>
<reference evidence="6 7" key="1">
    <citation type="submission" date="2014-03" db="EMBL/GenBank/DDBJ databases">
        <title>Genomics of Bifidobacteria.</title>
        <authorList>
            <person name="Ventura M."/>
            <person name="Milani C."/>
            <person name="Lugli G.A."/>
        </authorList>
    </citation>
    <scope>NUCLEOTIDE SEQUENCE [LARGE SCALE GENOMIC DNA]</scope>
    <source>
        <strain evidence="6 7">LMG 10738</strain>
    </source>
</reference>
<evidence type="ECO:0000259" key="5">
    <source>
        <dbReference type="Pfam" id="PF01420"/>
    </source>
</evidence>
<evidence type="ECO:0000313" key="7">
    <source>
        <dbReference type="Proteomes" id="UP000029067"/>
    </source>
</evidence>
<dbReference type="SUPFAM" id="SSF116734">
    <property type="entry name" value="DNA methylase specificity domain"/>
    <property type="match status" value="2"/>
</dbReference>
<evidence type="ECO:0000256" key="1">
    <source>
        <dbReference type="ARBA" id="ARBA00010923"/>
    </source>
</evidence>
<comment type="caution">
    <text evidence="6">The sequence shown here is derived from an EMBL/GenBank/DDBJ whole genome shotgun (WGS) entry which is preliminary data.</text>
</comment>
<dbReference type="AlphaFoldDB" id="A0A087AYB5"/>
<evidence type="ECO:0000256" key="2">
    <source>
        <dbReference type="ARBA" id="ARBA00022747"/>
    </source>
</evidence>
<evidence type="ECO:0000256" key="4">
    <source>
        <dbReference type="ARBA" id="ARBA00038652"/>
    </source>
</evidence>
<dbReference type="Pfam" id="PF01420">
    <property type="entry name" value="Methylase_S"/>
    <property type="match status" value="2"/>
</dbReference>
<comment type="subunit">
    <text evidence="4">The methyltransferase is composed of M and S polypeptides.</text>
</comment>
<keyword evidence="2" id="KW-0680">Restriction system</keyword>
<feature type="domain" description="Type I restriction modification DNA specificity" evidence="5">
    <location>
        <begin position="257"/>
        <end position="388"/>
    </location>
</feature>
<dbReference type="RefSeq" id="WP_152598017.1">
    <property type="nucleotide sequence ID" value="NZ_JGYV01000007.1"/>
</dbReference>
<dbReference type="InterPro" id="IPR051212">
    <property type="entry name" value="Type-I_RE_S_subunit"/>
</dbReference>
<keyword evidence="3" id="KW-0238">DNA-binding</keyword>
<dbReference type="GO" id="GO:0009307">
    <property type="term" value="P:DNA restriction-modification system"/>
    <property type="evidence" value="ECO:0007669"/>
    <property type="project" value="UniProtKB-KW"/>
</dbReference>
<gene>
    <name evidence="6" type="ORF">BCUN_1247</name>
</gene>
<sequence>MERPMKNSGIEWIGSIPENWSLQPVKALVERIWDGPFGSNLKGNDYTSEGIPVVRLENLRYMQFDESKKSFVSPEKYETIRRHTVRQGDLIMATFISDDVKVAQLPLSYDYAINKADCIGIKPSRHVDLRFLQYALSSPSSYIGLLQETHGSTRERVNTTQIKMLKLPIPPLVEQKRISNFLDQKCLKIDAISTSISEEIELFEQYRRSVIHEAVTKGLNPDAPMRDSGVEWIGEIPAAWNIVPAKSHVVIHNGRDPLDEGDVPVYGAGSEPFKCSKEYKLGPTVLLGRKGTIDRPKYITGRFWNVDTAFDAYTDNLLLVKYYFYLSICFDYKRYISQTTLPSMTQTEYLNMRIPLPSVGEQDIIVSFLDKKCAEIDSIIAAKKQQLETLSQYKKSLIYEYVTGKREVPA</sequence>
<dbReference type="STRING" id="1688.BCUN_1247"/>
<dbReference type="Gene3D" id="3.90.220.20">
    <property type="entry name" value="DNA methylase specificity domains"/>
    <property type="match status" value="2"/>
</dbReference>
<dbReference type="GO" id="GO:0003677">
    <property type="term" value="F:DNA binding"/>
    <property type="evidence" value="ECO:0007669"/>
    <property type="project" value="UniProtKB-KW"/>
</dbReference>
<comment type="similarity">
    <text evidence="1">Belongs to the type-I restriction system S methylase family.</text>
</comment>
<dbReference type="eggNOG" id="COG0732">
    <property type="taxonomic scope" value="Bacteria"/>
</dbReference>
<dbReference type="InterPro" id="IPR000055">
    <property type="entry name" value="Restrct_endonuc_typeI_TRD"/>
</dbReference>
<dbReference type="Gene3D" id="1.10.287.1120">
    <property type="entry name" value="Bipartite methylase S protein"/>
    <property type="match status" value="1"/>
</dbReference>
<dbReference type="OrthoDB" id="3197085at2"/>
<protein>
    <submittedName>
        <fullName evidence="6">Restriction modification system DNA specificity subunit</fullName>
    </submittedName>
</protein>
<dbReference type="REBASE" id="384624">
    <property type="entry name" value="S.Bcu10738ORF1248P"/>
</dbReference>
<accession>A0A087AYB5</accession>
<dbReference type="Proteomes" id="UP000029067">
    <property type="component" value="Unassembled WGS sequence"/>
</dbReference>